<dbReference type="Pfam" id="PF08263">
    <property type="entry name" value="LRRNT_2"/>
    <property type="match status" value="2"/>
</dbReference>
<keyword evidence="11" id="KW-0325">Glycoprotein</keyword>
<keyword evidence="18" id="KW-1185">Reference proteome</keyword>
<dbReference type="InterPro" id="IPR013210">
    <property type="entry name" value="LRR_N_plant-typ"/>
</dbReference>
<evidence type="ECO:0000259" key="15">
    <source>
        <dbReference type="Pfam" id="PF08263"/>
    </source>
</evidence>
<evidence type="ECO:0000256" key="5">
    <source>
        <dbReference type="ARBA" id="ARBA00022692"/>
    </source>
</evidence>
<gene>
    <name evidence="17" type="ORF">ISN44_As04g013630</name>
</gene>
<evidence type="ECO:0000256" key="13">
    <source>
        <dbReference type="SAM" id="Phobius"/>
    </source>
</evidence>
<dbReference type="InterPro" id="IPR055414">
    <property type="entry name" value="LRR_R13L4/SHOC2-like"/>
</dbReference>
<feature type="transmembrane region" description="Helical" evidence="13">
    <location>
        <begin position="1727"/>
        <end position="1752"/>
    </location>
</feature>
<keyword evidence="4" id="KW-0433">Leucine-rich repeat</keyword>
<keyword evidence="8 13" id="KW-1133">Transmembrane helix</keyword>
<evidence type="ECO:0000256" key="2">
    <source>
        <dbReference type="ARBA" id="ARBA00009592"/>
    </source>
</evidence>
<feature type="domain" description="Disease resistance R13L4/SHOC-2-like LRR" evidence="16">
    <location>
        <begin position="103"/>
        <end position="339"/>
    </location>
</feature>
<keyword evidence="7" id="KW-0677">Repeat</keyword>
<dbReference type="EMBL" id="JAEFBJ010000004">
    <property type="protein sequence ID" value="KAG7620357.1"/>
    <property type="molecule type" value="Genomic_DNA"/>
</dbReference>
<dbReference type="GO" id="GO:0009791">
    <property type="term" value="P:post-embryonic development"/>
    <property type="evidence" value="ECO:0007669"/>
    <property type="project" value="UniProtKB-ARBA"/>
</dbReference>
<dbReference type="SMART" id="SM00369">
    <property type="entry name" value="LRR_TYP"/>
    <property type="match status" value="12"/>
</dbReference>
<evidence type="ECO:0000256" key="14">
    <source>
        <dbReference type="SAM" id="SignalP"/>
    </source>
</evidence>
<proteinExistence type="inferred from homology"/>
<evidence type="ECO:0000256" key="3">
    <source>
        <dbReference type="ARBA" id="ARBA00022475"/>
    </source>
</evidence>
<organism evidence="17 18">
    <name type="scientific">Arabidopsis suecica</name>
    <name type="common">Swedish thale-cress</name>
    <name type="synonym">Cardaminopsis suecica</name>
    <dbReference type="NCBI Taxonomy" id="45249"/>
    <lineage>
        <taxon>Eukaryota</taxon>
        <taxon>Viridiplantae</taxon>
        <taxon>Streptophyta</taxon>
        <taxon>Embryophyta</taxon>
        <taxon>Tracheophyta</taxon>
        <taxon>Spermatophyta</taxon>
        <taxon>Magnoliopsida</taxon>
        <taxon>eudicotyledons</taxon>
        <taxon>Gunneridae</taxon>
        <taxon>Pentapetalae</taxon>
        <taxon>rosids</taxon>
        <taxon>malvids</taxon>
        <taxon>Brassicales</taxon>
        <taxon>Brassicaceae</taxon>
        <taxon>Camelineae</taxon>
        <taxon>Arabidopsis</taxon>
    </lineage>
</organism>
<name>A0A8T2E8J9_ARASU</name>
<feature type="region of interest" description="Disordered" evidence="12">
    <location>
        <begin position="800"/>
        <end position="820"/>
    </location>
</feature>
<dbReference type="Proteomes" id="UP000694251">
    <property type="component" value="Chromosome 4"/>
</dbReference>
<dbReference type="PANTHER" id="PTHR48061">
    <property type="entry name" value="LEUCINE-RICH REPEAT RECEPTOR PROTEIN KINASE EMS1-LIKE-RELATED"/>
    <property type="match status" value="1"/>
</dbReference>
<dbReference type="InterPro" id="IPR003591">
    <property type="entry name" value="Leu-rich_rpt_typical-subtyp"/>
</dbReference>
<dbReference type="FunFam" id="3.80.10.10:FF:000383">
    <property type="entry name" value="Leucine-rich repeat receptor protein kinase EMS1"/>
    <property type="match status" value="1"/>
</dbReference>
<dbReference type="InterPro" id="IPR046956">
    <property type="entry name" value="RLP23-like"/>
</dbReference>
<dbReference type="GO" id="GO:0030154">
    <property type="term" value="P:cell differentiation"/>
    <property type="evidence" value="ECO:0007669"/>
    <property type="project" value="UniProtKB-ARBA"/>
</dbReference>
<sequence>MKMTIWSLCLILSLSNSKLVLASHVKHLCRQDQKNALLEFKNEFYVHEFNSNGIVGVKKTEKWRNKTDCCSWDGISCDPKTGKVVELDLMNSFLNGPLRYDSSLFRLQHLHNLDLGSNNFSGILPDSIGSLKYLRVLSLGDCNLFGKIPSSLGNLSYLTNLDLSVNDFTGELPDSMGHLNKLTELHLGSAKLSGNFPSMLLNLSELTLIDLGSNQFGGMLPSNMSSLSKLVYFGIDRNSFSGSIPSSLFMLPSLTSLVLGRNDFNGPLDFGNISSPSNLGVLSLLENNFNGPIPESISKLVGLFYLDLSLWNTKRGMVDFNTFLHLKSLTFLDLSYINTRSMVDISIFSPLLSLGYLDLSGINLKISSTLSLPSPMGTLILSSCNIPEFPNFLENQTTLYYLDISANKIGGQVPQWLWSLPELQYVNISQNSFSGFEGPADVIQRCGELLMLDISSNTFQDPFPLLPNSTTIFLGSDNRFSGEIPRTICKLVSLDTLVLSNNNFNGSIPRCFEKFNTTLSVLHLRNNNLSGEFPEESISDHLRSLDVGRNRLSGELPKSLINCTRLEFLNVEDNMIHDKFPFWLRMLPKLQILVLRSNEFHGPISSLGDSLSFPKLRIFDISENRFTGVIRSDFFAGWSAMSSAIDIVDIMPSRYAGRDSGNYYNSVTMTVKGSIIELVGSVFTIYKTMDVSGNRFEGRIPESIGLLKELIVLNMSNNGFTGRIPPSLSNLTDLESLDLSKNRLSGEIPPELGKLTFLAQMNFSYNMLEGPIPQGTQIQSQNSSSFAENLGLCGVPLQETCGGEEEEEEEEATKQEQDEEKDQVLSWIAAAIGYVPGVVCGLTIGHILTSYKHQRDALWGFKNEFHVPSHNSYAMTEKWRNNTDCCSWDGVSCDPKTGVVLELALEFNGLNGPLRSNSSLFRLQHLQSLDLSYNDLSCTLPDSIGNFKYLRVLNLLGCNLFGEIPTSLRSLSYLTDLDLSYNDDLTGEILDSMGNLKHLRVLSLTSCKFTGKIPSSLGNLTYLTDLDLSWNYFTGELPDSIGNLKCLKVLVLGNCNLFGKIPSSLGNLSYLTDLDISKNEFTGEGPDSMGNVDLEIGNISSPSKLQQLNLGGNYFNGPIPSSLGSLSYLTHLDLYNNDFTSEPTDSVGNLNQLTDFQLMLLNLSSLNWIDLGDNQFRGMLPSNMSSLSELELFDITGNSFSGTIPSSLFMIPSLALLYLGRNDFSGPFEIGNISSPSNLQELNIGRNNFNPDIVDLSIFSPLLSLRSLHVSGINLKISSTVSLPSLIYILVLSSCNISEFPKFLRNQTRLSYLDISANQIEGQVPEWLWSLPELQYVNISHNSFSGFEGPANVIQRCGELLMLDISSNTFQDPFPLLPNSTEFLFSSNNQFSGEIPRAICELDNLVILVLSNNNFSGSIPRCFENLHLYVLHLRNNNLSGIFPEEAISHHLLQSLDVGLNRLSGELPKSLINCSALEFLNVEDNRLNDTFPFWLELLPNLQILVLRSNEFHGPIFSPGDSLSFPRLRIFDISENRFTGVLPSDYFAPWSALSSVSVVTVDMYRPGRNYRKSVALINKGLKMELVGSGFTIYKTIDVSGNRLEGDIPESISLLKELIVLNMSNNAFTGHIPPSLSNLTDLESLDLSQNRLSGSIPGELGELTFLARMNFSYNMLEGPIPQTTQIQTQDSSSFTENPGLCGLPLKKTCGGKEEATKQEQDEEKEEEEQVLSWIAAAIGYVPGVVCGLTIGHILVSHKRDWFMRIVSLFT</sequence>
<evidence type="ECO:0000313" key="17">
    <source>
        <dbReference type="EMBL" id="KAG7620357.1"/>
    </source>
</evidence>
<dbReference type="Pfam" id="PF00560">
    <property type="entry name" value="LRR_1"/>
    <property type="match status" value="8"/>
</dbReference>
<keyword evidence="10" id="KW-0675">Receptor</keyword>
<dbReference type="Pfam" id="PF23598">
    <property type="entry name" value="LRR_14"/>
    <property type="match status" value="2"/>
</dbReference>
<evidence type="ECO:0000313" key="18">
    <source>
        <dbReference type="Proteomes" id="UP000694251"/>
    </source>
</evidence>
<keyword evidence="9 13" id="KW-0472">Membrane</keyword>
<evidence type="ECO:0000259" key="16">
    <source>
        <dbReference type="Pfam" id="PF23598"/>
    </source>
</evidence>
<evidence type="ECO:0000256" key="12">
    <source>
        <dbReference type="SAM" id="MobiDB-lite"/>
    </source>
</evidence>
<comment type="caution">
    <text evidence="17">The sequence shown here is derived from an EMBL/GenBank/DDBJ whole genome shotgun (WGS) entry which is preliminary data.</text>
</comment>
<reference evidence="17 18" key="1">
    <citation type="submission" date="2020-12" db="EMBL/GenBank/DDBJ databases">
        <title>Concerted genomic and epigenomic changes stabilize Arabidopsis allopolyploids.</title>
        <authorList>
            <person name="Chen Z."/>
        </authorList>
    </citation>
    <scope>NUCLEOTIDE SEQUENCE [LARGE SCALE GENOMIC DNA]</scope>
    <source>
        <strain evidence="17">As9502</strain>
        <tissue evidence="17">Leaf</tissue>
    </source>
</reference>
<evidence type="ECO:0000256" key="9">
    <source>
        <dbReference type="ARBA" id="ARBA00023136"/>
    </source>
</evidence>
<keyword evidence="3" id="KW-1003">Cell membrane</keyword>
<feature type="chain" id="PRO_5035792820" evidence="14">
    <location>
        <begin position="23"/>
        <end position="1767"/>
    </location>
</feature>
<dbReference type="PROSITE" id="PS51450">
    <property type="entry name" value="LRR"/>
    <property type="match status" value="1"/>
</dbReference>
<dbReference type="GO" id="GO:0005886">
    <property type="term" value="C:plasma membrane"/>
    <property type="evidence" value="ECO:0007669"/>
    <property type="project" value="UniProtKB-SubCell"/>
</dbReference>
<keyword evidence="5 13" id="KW-0812">Transmembrane</keyword>
<evidence type="ECO:0000256" key="10">
    <source>
        <dbReference type="ARBA" id="ARBA00023170"/>
    </source>
</evidence>
<feature type="domain" description="Leucine-rich repeat-containing N-terminal plant-type" evidence="15">
    <location>
        <begin position="853"/>
        <end position="894"/>
    </location>
</feature>
<feature type="compositionally biased region" description="Acidic residues" evidence="12">
    <location>
        <begin position="802"/>
        <end position="820"/>
    </location>
</feature>
<dbReference type="FunFam" id="3.80.10.10:FF:000213">
    <property type="entry name" value="Tyrosine-sulfated glycopeptide receptor 1"/>
    <property type="match status" value="1"/>
</dbReference>
<evidence type="ECO:0000256" key="1">
    <source>
        <dbReference type="ARBA" id="ARBA00004251"/>
    </source>
</evidence>
<dbReference type="InterPro" id="IPR001611">
    <property type="entry name" value="Leu-rich_rpt"/>
</dbReference>
<dbReference type="OrthoDB" id="442066at2759"/>
<feature type="domain" description="Disease resistance R13L4/SHOC-2-like LRR" evidence="16">
    <location>
        <begin position="967"/>
        <end position="1077"/>
    </location>
</feature>
<protein>
    <submittedName>
        <fullName evidence="17">Leucine-rich repeat</fullName>
    </submittedName>
</protein>
<accession>A0A8T2E8J9</accession>
<feature type="domain" description="Leucine-rich repeat-containing N-terminal plant-type" evidence="15">
    <location>
        <begin position="31"/>
        <end position="78"/>
    </location>
</feature>
<comment type="subcellular location">
    <subcellularLocation>
        <location evidence="1">Cell membrane</location>
        <topology evidence="1">Single-pass type I membrane protein</topology>
    </subcellularLocation>
</comment>
<evidence type="ECO:0000256" key="7">
    <source>
        <dbReference type="ARBA" id="ARBA00022737"/>
    </source>
</evidence>
<dbReference type="SMART" id="SM00365">
    <property type="entry name" value="LRR_SD22"/>
    <property type="match status" value="5"/>
</dbReference>
<evidence type="ECO:0000256" key="6">
    <source>
        <dbReference type="ARBA" id="ARBA00022729"/>
    </source>
</evidence>
<dbReference type="GO" id="GO:1905392">
    <property type="term" value="P:plant organ morphogenesis"/>
    <property type="evidence" value="ECO:0007669"/>
    <property type="project" value="UniProtKB-ARBA"/>
</dbReference>
<dbReference type="Pfam" id="PF13855">
    <property type="entry name" value="LRR_8"/>
    <property type="match status" value="2"/>
</dbReference>
<dbReference type="PANTHER" id="PTHR48061:SF12">
    <property type="entry name" value="DISEASE RESISTANCE LIKE PROTEIN"/>
    <property type="match status" value="1"/>
</dbReference>
<evidence type="ECO:0000256" key="4">
    <source>
        <dbReference type="ARBA" id="ARBA00022614"/>
    </source>
</evidence>
<feature type="signal peptide" evidence="14">
    <location>
        <begin position="1"/>
        <end position="22"/>
    </location>
</feature>
<evidence type="ECO:0000256" key="8">
    <source>
        <dbReference type="ARBA" id="ARBA00022989"/>
    </source>
</evidence>
<evidence type="ECO:0000256" key="11">
    <source>
        <dbReference type="ARBA" id="ARBA00023180"/>
    </source>
</evidence>
<comment type="similarity">
    <text evidence="2">Belongs to the RLP family.</text>
</comment>
<dbReference type="FunFam" id="3.80.10.10:FF:000400">
    <property type="entry name" value="Nuclear pore complex protein NUP107"/>
    <property type="match status" value="1"/>
</dbReference>
<dbReference type="FunFam" id="3.80.10.10:FF:000233">
    <property type="entry name" value="Leucine-rich repeat receptor-like protein kinase TDR"/>
    <property type="match status" value="1"/>
</dbReference>
<dbReference type="FunFam" id="3.80.10.10:FF:000095">
    <property type="entry name" value="LRR receptor-like serine/threonine-protein kinase GSO1"/>
    <property type="match status" value="1"/>
</dbReference>
<keyword evidence="6 14" id="KW-0732">Signal</keyword>